<sequence length="289" mass="32347">MRFNLFLGNRDEGDTSLGRLPTDLSPIHYVLELQPDIYTGAPPFFFNGSVSIRFVCEVATSVVYLNSYELNIDGSSLSITAAPDSPVTAPNPVFVKYEEDSTLQFLKIFVDDDLVEGAEYIVNISFDGAIKDVQNQDGLFWTSFISILDGLTHYMASTQLEAHGGRKMFPSFDEPSFKATFDITILRSPDVISLSNADLLRSEARDNGWVADVFNTTLKMSLYLVCFAIGEFDYLESYTASGTRVRVYGRPEYVQELAFADEIAIQFQDWYEAWTGLVDPNQKVGTNTL</sequence>
<dbReference type="InterPro" id="IPR042097">
    <property type="entry name" value="Aminopeptidase_N-like_N_sf"/>
</dbReference>
<gene>
    <name evidence="2" type="ORF">LSH36_190g01033</name>
</gene>
<dbReference type="GO" id="GO:0016020">
    <property type="term" value="C:membrane"/>
    <property type="evidence" value="ECO:0007669"/>
    <property type="project" value="TreeGrafter"/>
</dbReference>
<accession>A0AAD9JRX3</accession>
<dbReference type="InterPro" id="IPR001930">
    <property type="entry name" value="Peptidase_M1"/>
</dbReference>
<protein>
    <recommendedName>
        <fullName evidence="1">Aminopeptidase N-like N-terminal domain-containing protein</fullName>
    </recommendedName>
</protein>
<dbReference type="GO" id="GO:0008270">
    <property type="term" value="F:zinc ion binding"/>
    <property type="evidence" value="ECO:0007669"/>
    <property type="project" value="TreeGrafter"/>
</dbReference>
<dbReference type="Pfam" id="PF17900">
    <property type="entry name" value="Peptidase_M1_N"/>
    <property type="match status" value="1"/>
</dbReference>
<dbReference type="Gene3D" id="2.60.40.1730">
    <property type="entry name" value="tricorn interacting facor f3 domain"/>
    <property type="match status" value="1"/>
</dbReference>
<dbReference type="GO" id="GO:0005615">
    <property type="term" value="C:extracellular space"/>
    <property type="evidence" value="ECO:0007669"/>
    <property type="project" value="TreeGrafter"/>
</dbReference>
<dbReference type="PANTHER" id="PTHR11533">
    <property type="entry name" value="PROTEASE M1 ZINC METALLOPROTEASE"/>
    <property type="match status" value="1"/>
</dbReference>
<dbReference type="GO" id="GO:0005737">
    <property type="term" value="C:cytoplasm"/>
    <property type="evidence" value="ECO:0007669"/>
    <property type="project" value="TreeGrafter"/>
</dbReference>
<dbReference type="GO" id="GO:0006508">
    <property type="term" value="P:proteolysis"/>
    <property type="evidence" value="ECO:0007669"/>
    <property type="project" value="InterPro"/>
</dbReference>
<dbReference type="EMBL" id="JAODUP010000190">
    <property type="protein sequence ID" value="KAK2157483.1"/>
    <property type="molecule type" value="Genomic_DNA"/>
</dbReference>
<dbReference type="GO" id="GO:0042277">
    <property type="term" value="F:peptide binding"/>
    <property type="evidence" value="ECO:0007669"/>
    <property type="project" value="TreeGrafter"/>
</dbReference>
<evidence type="ECO:0000313" key="2">
    <source>
        <dbReference type="EMBL" id="KAK2157483.1"/>
    </source>
</evidence>
<dbReference type="Proteomes" id="UP001208570">
    <property type="component" value="Unassembled WGS sequence"/>
</dbReference>
<dbReference type="GO" id="GO:0043171">
    <property type="term" value="P:peptide catabolic process"/>
    <property type="evidence" value="ECO:0007669"/>
    <property type="project" value="TreeGrafter"/>
</dbReference>
<proteinExistence type="predicted"/>
<keyword evidence="3" id="KW-1185">Reference proteome</keyword>
<dbReference type="GO" id="GO:0070006">
    <property type="term" value="F:metalloaminopeptidase activity"/>
    <property type="evidence" value="ECO:0007669"/>
    <property type="project" value="TreeGrafter"/>
</dbReference>
<dbReference type="PANTHER" id="PTHR11533:SF299">
    <property type="entry name" value="AMINOPEPTIDASE"/>
    <property type="match status" value="1"/>
</dbReference>
<organism evidence="2 3">
    <name type="scientific">Paralvinella palmiformis</name>
    <dbReference type="NCBI Taxonomy" id="53620"/>
    <lineage>
        <taxon>Eukaryota</taxon>
        <taxon>Metazoa</taxon>
        <taxon>Spiralia</taxon>
        <taxon>Lophotrochozoa</taxon>
        <taxon>Annelida</taxon>
        <taxon>Polychaeta</taxon>
        <taxon>Sedentaria</taxon>
        <taxon>Canalipalpata</taxon>
        <taxon>Terebellida</taxon>
        <taxon>Terebelliformia</taxon>
        <taxon>Alvinellidae</taxon>
        <taxon>Paralvinella</taxon>
    </lineage>
</organism>
<evidence type="ECO:0000313" key="3">
    <source>
        <dbReference type="Proteomes" id="UP001208570"/>
    </source>
</evidence>
<dbReference type="InterPro" id="IPR050344">
    <property type="entry name" value="Peptidase_M1_aminopeptidases"/>
</dbReference>
<reference evidence="2" key="1">
    <citation type="journal article" date="2023" name="Mol. Biol. Evol.">
        <title>Third-Generation Sequencing Reveals the Adaptive Role of the Epigenome in Three Deep-Sea Polychaetes.</title>
        <authorList>
            <person name="Perez M."/>
            <person name="Aroh O."/>
            <person name="Sun Y."/>
            <person name="Lan Y."/>
            <person name="Juniper S.K."/>
            <person name="Young C.R."/>
            <person name="Angers B."/>
            <person name="Qian P.Y."/>
        </authorList>
    </citation>
    <scope>NUCLEOTIDE SEQUENCE</scope>
    <source>
        <strain evidence="2">P08H-3</strain>
    </source>
</reference>
<feature type="domain" description="Aminopeptidase N-like N-terminal" evidence="1">
    <location>
        <begin position="26"/>
        <end position="224"/>
    </location>
</feature>
<dbReference type="SUPFAM" id="SSF63737">
    <property type="entry name" value="Leukotriene A4 hydrolase N-terminal domain"/>
    <property type="match status" value="1"/>
</dbReference>
<comment type="caution">
    <text evidence="2">The sequence shown here is derived from an EMBL/GenBank/DDBJ whole genome shotgun (WGS) entry which is preliminary data.</text>
</comment>
<dbReference type="InterPro" id="IPR045357">
    <property type="entry name" value="Aminopeptidase_N-like_N"/>
</dbReference>
<name>A0AAD9JRX3_9ANNE</name>
<dbReference type="AlphaFoldDB" id="A0AAD9JRX3"/>
<dbReference type="Gene3D" id="3.30.2010.30">
    <property type="match status" value="1"/>
</dbReference>
<dbReference type="PRINTS" id="PR00756">
    <property type="entry name" value="ALADIPTASE"/>
</dbReference>
<evidence type="ECO:0000259" key="1">
    <source>
        <dbReference type="Pfam" id="PF17900"/>
    </source>
</evidence>